<organism evidence="11 12">
    <name type="scientific">Diplodia seriata</name>
    <dbReference type="NCBI Taxonomy" id="420778"/>
    <lineage>
        <taxon>Eukaryota</taxon>
        <taxon>Fungi</taxon>
        <taxon>Dikarya</taxon>
        <taxon>Ascomycota</taxon>
        <taxon>Pezizomycotina</taxon>
        <taxon>Dothideomycetes</taxon>
        <taxon>Dothideomycetes incertae sedis</taxon>
        <taxon>Botryosphaeriales</taxon>
        <taxon>Botryosphaeriaceae</taxon>
        <taxon>Diplodia</taxon>
    </lineage>
</organism>
<accession>A0A0G2DS17</accession>
<dbReference type="SUPFAM" id="SSF55931">
    <property type="entry name" value="Glutamine synthetase/guanido kinase"/>
    <property type="match status" value="1"/>
</dbReference>
<evidence type="ECO:0000256" key="9">
    <source>
        <dbReference type="ARBA" id="ARBA00032122"/>
    </source>
</evidence>
<dbReference type="Pfam" id="PF03074">
    <property type="entry name" value="GCS"/>
    <property type="match status" value="2"/>
</dbReference>
<reference evidence="11 12" key="2">
    <citation type="submission" date="2015-05" db="EMBL/GenBank/DDBJ databases">
        <title>Distinctive expansion of gene families associated with plant cell wall degradation and secondary metabolism in the genomes of grapevine trunk pathogens.</title>
        <authorList>
            <person name="Lawrence D.P."/>
            <person name="Travadon R."/>
            <person name="Rolshausen P.E."/>
            <person name="Baumgartner K."/>
        </authorList>
    </citation>
    <scope>NUCLEOTIDE SEQUENCE [LARGE SCALE GENOMIC DNA]</scope>
    <source>
        <strain evidence="11">DS831</strain>
    </source>
</reference>
<keyword evidence="6 10" id="KW-0547">Nucleotide-binding</keyword>
<evidence type="ECO:0000256" key="8">
    <source>
        <dbReference type="ARBA" id="ARBA00030585"/>
    </source>
</evidence>
<keyword evidence="4 10" id="KW-0436">Ligase</keyword>
<comment type="pathway">
    <text evidence="1 10">Sulfur metabolism; glutathione biosynthesis; glutathione from L-cysteine and L-glutamate: step 1/2.</text>
</comment>
<keyword evidence="7 10" id="KW-0067">ATP-binding</keyword>
<reference evidence="11 12" key="1">
    <citation type="submission" date="2015-03" db="EMBL/GenBank/DDBJ databases">
        <authorList>
            <person name="Morales-Cruz A."/>
            <person name="Amrine K.C."/>
            <person name="Cantu D."/>
        </authorList>
    </citation>
    <scope>NUCLEOTIDE SEQUENCE [LARGE SCALE GENOMIC DNA]</scope>
    <source>
        <strain evidence="11">DS831</strain>
    </source>
</reference>
<dbReference type="InterPro" id="IPR014746">
    <property type="entry name" value="Gln_synth/guanido_kin_cat_dom"/>
</dbReference>
<evidence type="ECO:0000256" key="4">
    <source>
        <dbReference type="ARBA" id="ARBA00022598"/>
    </source>
</evidence>
<comment type="caution">
    <text evidence="11">The sequence shown here is derived from an EMBL/GenBank/DDBJ whole genome shotgun (WGS) entry which is preliminary data.</text>
</comment>
<dbReference type="GO" id="GO:0005524">
    <property type="term" value="F:ATP binding"/>
    <property type="evidence" value="ECO:0007669"/>
    <property type="project" value="UniProtKB-UniRule"/>
</dbReference>
<dbReference type="Gene3D" id="3.30.590.50">
    <property type="match status" value="1"/>
</dbReference>
<evidence type="ECO:0000313" key="11">
    <source>
        <dbReference type="EMBL" id="KKY13817.1"/>
    </source>
</evidence>
<dbReference type="AlphaFoldDB" id="A0A0G2DS17"/>
<dbReference type="UniPathway" id="UPA00142">
    <property type="reaction ID" value="UER00209"/>
</dbReference>
<dbReference type="GO" id="GO:0017109">
    <property type="term" value="C:glutamate-cysteine ligase complex"/>
    <property type="evidence" value="ECO:0007669"/>
    <property type="project" value="TreeGrafter"/>
</dbReference>
<dbReference type="PANTHER" id="PTHR11164:SF0">
    <property type="entry name" value="GLUTAMATE--CYSTEINE LIGASE CATALYTIC SUBUNIT"/>
    <property type="match status" value="1"/>
</dbReference>
<dbReference type="InterPro" id="IPR004308">
    <property type="entry name" value="GCS"/>
</dbReference>
<comment type="similarity">
    <text evidence="2 10">Belongs to the glutamate--cysteine ligase type 3 family.</text>
</comment>
<keyword evidence="5 10" id="KW-0317">Glutathione biosynthesis</keyword>
<protein>
    <recommendedName>
        <fullName evidence="3 10">Glutamate--cysteine ligase</fullName>
        <ecNumber evidence="3 10">6.3.2.2</ecNumber>
    </recommendedName>
    <alternativeName>
        <fullName evidence="9 10">Gamma-ECS</fullName>
    </alternativeName>
    <alternativeName>
        <fullName evidence="8 10">Gamma-glutamylcysteine synthetase</fullName>
    </alternativeName>
</protein>
<dbReference type="Gene3D" id="1.10.8.960">
    <property type="match status" value="1"/>
</dbReference>
<dbReference type="GO" id="GO:0004357">
    <property type="term" value="F:glutamate-cysteine ligase activity"/>
    <property type="evidence" value="ECO:0007669"/>
    <property type="project" value="UniProtKB-UniRule"/>
</dbReference>
<evidence type="ECO:0000256" key="3">
    <source>
        <dbReference type="ARBA" id="ARBA00012220"/>
    </source>
</evidence>
<evidence type="ECO:0000256" key="2">
    <source>
        <dbReference type="ARBA" id="ARBA00008100"/>
    </source>
</evidence>
<evidence type="ECO:0000256" key="5">
    <source>
        <dbReference type="ARBA" id="ARBA00022684"/>
    </source>
</evidence>
<evidence type="ECO:0000256" key="7">
    <source>
        <dbReference type="ARBA" id="ARBA00022840"/>
    </source>
</evidence>
<evidence type="ECO:0000256" key="6">
    <source>
        <dbReference type="ARBA" id="ARBA00022741"/>
    </source>
</evidence>
<dbReference type="PANTHER" id="PTHR11164">
    <property type="entry name" value="GLUTAMATE CYSTEINE LIGASE"/>
    <property type="match status" value="1"/>
</dbReference>
<sequence>MADRRATIKKHLAPNEFPLTISIHPRFGCAADTRAGLTTSTALTYPGQRYLTAQHNIAARRLHRTDNSSPNPTPLLLLHHHVPLSPDTSTFAAPAPPPSFITTAADGTPSITFAPTEPLLGLSHSCLQTTFAAPTLPAARALHDAFVPLAPILLALTAATPAHRGYLADTDARWNVVAAMSDDRDIGERGAGVVRARDRHENFECLTGAAYPSVKLKHPSPDDDALGWRVELRSMENSLTDFENAAFVVFVALVRRAVDRSGSGGGVNWYVPMEQVWENMERAHARDAVRWQRFWWKWEGGEGGESALLTVDEIVNGCAAFDGGLMGLVERYMADEGFGFAEREKLQPYLDLVRGRASGRLCTTARFMRDFVTRHPEYARDSQVSEKICFDLMQEVVRITNGKRDCGLFQSL</sequence>
<evidence type="ECO:0000256" key="10">
    <source>
        <dbReference type="RuleBase" id="RU367135"/>
    </source>
</evidence>
<evidence type="ECO:0000256" key="1">
    <source>
        <dbReference type="ARBA" id="ARBA00005006"/>
    </source>
</evidence>
<dbReference type="EMBL" id="LAQI01000256">
    <property type="protein sequence ID" value="KKY13817.1"/>
    <property type="molecule type" value="Genomic_DNA"/>
</dbReference>
<dbReference type="GO" id="GO:0006750">
    <property type="term" value="P:glutathione biosynthetic process"/>
    <property type="evidence" value="ECO:0007669"/>
    <property type="project" value="UniProtKB-UniRule"/>
</dbReference>
<proteinExistence type="inferred from homology"/>
<dbReference type="EC" id="6.3.2.2" evidence="3 10"/>
<evidence type="ECO:0000313" key="12">
    <source>
        <dbReference type="Proteomes" id="UP000034182"/>
    </source>
</evidence>
<name>A0A0G2DS17_9PEZI</name>
<gene>
    <name evidence="11" type="ORF">UCDDS831_g08642</name>
</gene>
<dbReference type="Proteomes" id="UP000034182">
    <property type="component" value="Unassembled WGS sequence"/>
</dbReference>
<comment type="catalytic activity">
    <reaction evidence="10">
        <text>L-cysteine + L-glutamate + ATP = gamma-L-glutamyl-L-cysteine + ADP + phosphate + H(+)</text>
        <dbReference type="Rhea" id="RHEA:13285"/>
        <dbReference type="ChEBI" id="CHEBI:15378"/>
        <dbReference type="ChEBI" id="CHEBI:29985"/>
        <dbReference type="ChEBI" id="CHEBI:30616"/>
        <dbReference type="ChEBI" id="CHEBI:35235"/>
        <dbReference type="ChEBI" id="CHEBI:43474"/>
        <dbReference type="ChEBI" id="CHEBI:58173"/>
        <dbReference type="ChEBI" id="CHEBI:456216"/>
        <dbReference type="EC" id="6.3.2.2"/>
    </reaction>
</comment>